<feature type="compositionally biased region" description="Basic residues" evidence="5">
    <location>
        <begin position="22"/>
        <end position="32"/>
    </location>
</feature>
<dbReference type="AlphaFoldDB" id="A0A7R7XXN7"/>
<feature type="compositionally biased region" description="Polar residues" evidence="5">
    <location>
        <begin position="1"/>
        <end position="14"/>
    </location>
</feature>
<dbReference type="Pfam" id="PF11951">
    <property type="entry name" value="Fungal_trans_2"/>
    <property type="match status" value="1"/>
</dbReference>
<evidence type="ECO:0000259" key="6">
    <source>
        <dbReference type="PROSITE" id="PS50048"/>
    </source>
</evidence>
<evidence type="ECO:0000256" key="3">
    <source>
        <dbReference type="ARBA" id="ARBA00023163"/>
    </source>
</evidence>
<dbReference type="SUPFAM" id="SSF57701">
    <property type="entry name" value="Zn2/Cys6 DNA-binding domain"/>
    <property type="match status" value="1"/>
</dbReference>
<dbReference type="InterPro" id="IPR053157">
    <property type="entry name" value="Sterol_Uptake_Regulator"/>
</dbReference>
<keyword evidence="4" id="KW-0539">Nucleus</keyword>
<dbReference type="SMART" id="SM00066">
    <property type="entry name" value="GAL4"/>
    <property type="match status" value="1"/>
</dbReference>
<accession>A0A7R7XXN7</accession>
<feature type="region of interest" description="Disordered" evidence="5">
    <location>
        <begin position="363"/>
        <end position="430"/>
    </location>
</feature>
<dbReference type="GO" id="GO:0003677">
    <property type="term" value="F:DNA binding"/>
    <property type="evidence" value="ECO:0007669"/>
    <property type="project" value="UniProtKB-KW"/>
</dbReference>
<dbReference type="PANTHER" id="PTHR47784">
    <property type="entry name" value="STEROL UPTAKE CONTROL PROTEIN 2"/>
    <property type="match status" value="1"/>
</dbReference>
<dbReference type="GO" id="GO:0008270">
    <property type="term" value="F:zinc ion binding"/>
    <property type="evidence" value="ECO:0007669"/>
    <property type="project" value="InterPro"/>
</dbReference>
<evidence type="ECO:0000256" key="2">
    <source>
        <dbReference type="ARBA" id="ARBA00023125"/>
    </source>
</evidence>
<evidence type="ECO:0000256" key="4">
    <source>
        <dbReference type="ARBA" id="ARBA00023242"/>
    </source>
</evidence>
<dbReference type="PROSITE" id="PS50048">
    <property type="entry name" value="ZN2_CY6_FUNGAL_2"/>
    <property type="match status" value="1"/>
</dbReference>
<gene>
    <name evidence="7" type="ORF">APUU_70328A</name>
</gene>
<dbReference type="InterPro" id="IPR036864">
    <property type="entry name" value="Zn2-C6_fun-type_DNA-bd_sf"/>
</dbReference>
<dbReference type="GO" id="GO:0001228">
    <property type="term" value="F:DNA-binding transcription activator activity, RNA polymerase II-specific"/>
    <property type="evidence" value="ECO:0007669"/>
    <property type="project" value="TreeGrafter"/>
</dbReference>
<evidence type="ECO:0000256" key="1">
    <source>
        <dbReference type="ARBA" id="ARBA00023015"/>
    </source>
</evidence>
<dbReference type="InterPro" id="IPR001138">
    <property type="entry name" value="Zn2Cys6_DnaBD"/>
</dbReference>
<feature type="region of interest" description="Disordered" evidence="5">
    <location>
        <begin position="291"/>
        <end position="328"/>
    </location>
</feature>
<dbReference type="Pfam" id="PF00172">
    <property type="entry name" value="Zn_clus"/>
    <property type="match status" value="1"/>
</dbReference>
<feature type="compositionally biased region" description="Basic and acidic residues" evidence="5">
    <location>
        <begin position="418"/>
        <end position="430"/>
    </location>
</feature>
<reference evidence="7" key="1">
    <citation type="submission" date="2021-01" db="EMBL/GenBank/DDBJ databases">
        <authorList>
            <consortium name="Aspergillus puulaauensis MK2 genome sequencing consortium"/>
            <person name="Kazuki M."/>
            <person name="Futagami T."/>
        </authorList>
    </citation>
    <scope>NUCLEOTIDE SEQUENCE</scope>
    <source>
        <strain evidence="7">MK2</strain>
    </source>
</reference>
<dbReference type="InterPro" id="IPR021858">
    <property type="entry name" value="Fun_TF"/>
</dbReference>
<evidence type="ECO:0000256" key="5">
    <source>
        <dbReference type="SAM" id="MobiDB-lite"/>
    </source>
</evidence>
<dbReference type="RefSeq" id="XP_041560944.1">
    <property type="nucleotide sequence ID" value="XM_041695188.1"/>
</dbReference>
<feature type="compositionally biased region" description="Low complexity" evidence="5">
    <location>
        <begin position="90"/>
        <end position="109"/>
    </location>
</feature>
<keyword evidence="1" id="KW-0805">Transcription regulation</keyword>
<keyword evidence="8" id="KW-1185">Reference proteome</keyword>
<name>A0A7R7XXN7_9EURO</name>
<dbReference type="Gene3D" id="4.10.240.10">
    <property type="entry name" value="Zn(2)-C6 fungal-type DNA-binding domain"/>
    <property type="match status" value="1"/>
</dbReference>
<dbReference type="Proteomes" id="UP000654913">
    <property type="component" value="Chromosome 7"/>
</dbReference>
<dbReference type="EMBL" id="AP024449">
    <property type="protein sequence ID" value="BCS28758.1"/>
    <property type="molecule type" value="Genomic_DNA"/>
</dbReference>
<keyword evidence="2" id="KW-0238">DNA-binding</keyword>
<feature type="domain" description="Zn(2)-C6 fungal-type" evidence="6">
    <location>
        <begin position="34"/>
        <end position="64"/>
    </location>
</feature>
<organism evidence="7 8">
    <name type="scientific">Aspergillus puulaauensis</name>
    <dbReference type="NCBI Taxonomy" id="1220207"/>
    <lineage>
        <taxon>Eukaryota</taxon>
        <taxon>Fungi</taxon>
        <taxon>Dikarya</taxon>
        <taxon>Ascomycota</taxon>
        <taxon>Pezizomycotina</taxon>
        <taxon>Eurotiomycetes</taxon>
        <taxon>Eurotiomycetidae</taxon>
        <taxon>Eurotiales</taxon>
        <taxon>Aspergillaceae</taxon>
        <taxon>Aspergillus</taxon>
    </lineage>
</organism>
<feature type="region of interest" description="Disordered" evidence="5">
    <location>
        <begin position="1"/>
        <end position="32"/>
    </location>
</feature>
<dbReference type="OrthoDB" id="5295362at2759"/>
<feature type="region of interest" description="Disordered" evidence="5">
    <location>
        <begin position="66"/>
        <end position="127"/>
    </location>
</feature>
<evidence type="ECO:0000313" key="8">
    <source>
        <dbReference type="Proteomes" id="UP000654913"/>
    </source>
</evidence>
<feature type="compositionally biased region" description="Pro residues" evidence="5">
    <location>
        <begin position="396"/>
        <end position="405"/>
    </location>
</feature>
<feature type="compositionally biased region" description="Pro residues" evidence="5">
    <location>
        <begin position="313"/>
        <end position="323"/>
    </location>
</feature>
<reference evidence="7" key="2">
    <citation type="submission" date="2021-02" db="EMBL/GenBank/DDBJ databases">
        <title>Aspergillus puulaauensis MK2 genome sequence.</title>
        <authorList>
            <person name="Futagami T."/>
            <person name="Mori K."/>
            <person name="Kadooka C."/>
            <person name="Tanaka T."/>
        </authorList>
    </citation>
    <scope>NUCLEOTIDE SEQUENCE</scope>
    <source>
        <strain evidence="7">MK2</strain>
    </source>
</reference>
<dbReference type="PROSITE" id="PS00463">
    <property type="entry name" value="ZN2_CY6_FUNGAL_1"/>
    <property type="match status" value="1"/>
</dbReference>
<dbReference type="GeneID" id="64978755"/>
<dbReference type="PANTHER" id="PTHR47784:SF5">
    <property type="entry name" value="STEROL UPTAKE CONTROL PROTEIN 2"/>
    <property type="match status" value="1"/>
</dbReference>
<dbReference type="CDD" id="cd00067">
    <property type="entry name" value="GAL4"/>
    <property type="match status" value="1"/>
</dbReference>
<proteinExistence type="predicted"/>
<evidence type="ECO:0000313" key="7">
    <source>
        <dbReference type="EMBL" id="BCS28758.1"/>
    </source>
</evidence>
<sequence>MSNTAIINTNSTMVTPEEQSKFRPRRRHRKSRNGCLECKRRRIKCDEMKPSCSRCILMLQKCIYPPTSPTSQPQGETQGEAPKQRDERALSLPTPSPRSALSPSPSSSRETSRLSPPPHVEPSHHFNFDTSDTGLYHHYLQHTSRTLTDNPRDLHALQICLPTLALRSKTVFHSILAVSAACMCYDMVNQEFPPDVGAVSYVLMTGYRHYNLASEKLRELISRPSASNAEPLLAAPPLLVPFVTCSQQINHWVSSRMDGQPSPKLLSTTPRDVIIISRVIRATIHALEADTSPIASPHPINTEEIDSMDDTPSTPPSKPPPSHNHPMFHVISSTSKRAFSTLQNRIDSAIFYSSSPKSIPLRLRRGLHRPRNPPLGRLPSPRIPPSQPPTVHDNNPNPPPSPPLAPRIHSTPFNAFSDRTHDSSVPELLH</sequence>
<dbReference type="KEGG" id="apuu:APUU_70328A"/>
<protein>
    <recommendedName>
        <fullName evidence="6">Zn(2)-C6 fungal-type domain-containing protein</fullName>
    </recommendedName>
</protein>
<keyword evidence="3" id="KW-0804">Transcription</keyword>